<dbReference type="InterPro" id="IPR004143">
    <property type="entry name" value="BPL_LPL_catalytic"/>
</dbReference>
<dbReference type="Pfam" id="PF09825">
    <property type="entry name" value="BPL_N"/>
    <property type="match status" value="1"/>
</dbReference>
<dbReference type="CDD" id="cd03144">
    <property type="entry name" value="GATase1_ScBLP_like"/>
    <property type="match status" value="1"/>
</dbReference>
<keyword evidence="3" id="KW-1185">Reference proteome</keyword>
<evidence type="ECO:0000313" key="2">
    <source>
        <dbReference type="EMBL" id="QGN17043.1"/>
    </source>
</evidence>
<dbReference type="PROSITE" id="PS51733">
    <property type="entry name" value="BPL_LPL_CATALYTIC"/>
    <property type="match status" value="1"/>
</dbReference>
<proteinExistence type="predicted"/>
<keyword evidence="2" id="KW-0436">Ligase</keyword>
<feature type="domain" description="BPL/LPL catalytic" evidence="1">
    <location>
        <begin position="376"/>
        <end position="607"/>
    </location>
</feature>
<evidence type="ECO:0000259" key="1">
    <source>
        <dbReference type="PROSITE" id="PS51733"/>
    </source>
</evidence>
<name>A0ABX6EXM5_KLUMA</name>
<evidence type="ECO:0000313" key="3">
    <source>
        <dbReference type="Proteomes" id="UP000422736"/>
    </source>
</evidence>
<dbReference type="InterPro" id="IPR003142">
    <property type="entry name" value="BPL_C"/>
</dbReference>
<dbReference type="Gene3D" id="3.30.930.10">
    <property type="entry name" value="Bira Bifunctional Protein, Domain 2"/>
    <property type="match status" value="1"/>
</dbReference>
<dbReference type="InterPro" id="IPR045864">
    <property type="entry name" value="aa-tRNA-synth_II/BPL/LPL"/>
</dbReference>
<dbReference type="GO" id="GO:0016874">
    <property type="term" value="F:ligase activity"/>
    <property type="evidence" value="ECO:0007669"/>
    <property type="project" value="UniProtKB-KW"/>
</dbReference>
<dbReference type="SUPFAM" id="SSF52317">
    <property type="entry name" value="Class I glutamine amidotransferase-like"/>
    <property type="match status" value="1"/>
</dbReference>
<dbReference type="PANTHER" id="PTHR12835">
    <property type="entry name" value="BIOTIN PROTEIN LIGASE"/>
    <property type="match status" value="1"/>
</dbReference>
<dbReference type="Pfam" id="PF02237">
    <property type="entry name" value="BPL_C"/>
    <property type="match status" value="1"/>
</dbReference>
<sequence length="689" mass="75827">MNILVYNGAGSSPESVRHTIETFRTLLEPYYAVSPVSARTLETEPWTSKTSAVVFPGGADLSYVRDCAKVIPKIRDFVYKDGGLFIGICAGGYFGSSYCEFARGDPNYEVSGPRDLKLFPGMARGPAFNGFRYNKEDGAKTVHLKVNGIDGMNEAYSYYNGGAIFVDSQKMPDVQVLAEYMDTPDASYSDDPNSEEKIPAAVVLIKHGKGKALLLGPHPEVPSSALKKIGEDWYDNGVVDKLEKNEKLRFRFMKEILIKAGLKCNNTITNPGYPDLTPIFVSTKHNKDILKTFEANLKAKATKSDAVDGSFHLVCENDEFDVYEGFTHSEIAHQKLLGVHPEEAVKQIIFPDNSESVPNNSLVSHFDIEKFFDQLRPSNTLGSLLLYGDVVTSTSMILDQNKTLLAALPENSAIHVGTIQVSGRGRGGNTWVNPKGVLASTTAINVPAVSSHTGKNTPIVFVQYLAMLAYCKAIKTYAPGYEDLPVRIKWPNDLYAMKPQFYYNNDVKLLGKGFSDSVLSRDDIDPALVKVSGLLVTTNFIGGKYSLLLGCGINVTNEAPTTSLATWVNILNQERDALGMPHLPAIEHEVLLAKYLNELDSLLKKFLVQGPSAILPDYYELWLHSNQIVKLTDHNSVRAKIVGITEDYGLLIAKELAAGSDYQYTGNVYHLQPDGNTFDIFRGLISKKA</sequence>
<dbReference type="PANTHER" id="PTHR12835:SF5">
    <property type="entry name" value="BIOTIN--PROTEIN LIGASE"/>
    <property type="match status" value="1"/>
</dbReference>
<protein>
    <submittedName>
        <fullName evidence="2">Biotin--protein ligase</fullName>
    </submittedName>
</protein>
<dbReference type="EMBL" id="CP015059">
    <property type="protein sequence ID" value="QGN17043.1"/>
    <property type="molecule type" value="Genomic_DNA"/>
</dbReference>
<accession>A0ABX6EXM5</accession>
<dbReference type="InterPro" id="IPR029062">
    <property type="entry name" value="Class_I_gatase-like"/>
</dbReference>
<reference evidence="2 3" key="2">
    <citation type="submission" date="2019-11" db="EMBL/GenBank/DDBJ databases">
        <authorList>
            <person name="Lu H."/>
        </authorList>
    </citation>
    <scope>NUCLEOTIDE SEQUENCE [LARGE SCALE GENOMIC DNA]</scope>
    <source>
        <strain evidence="2 3">FIM1</strain>
    </source>
</reference>
<dbReference type="Gene3D" id="3.40.50.880">
    <property type="match status" value="1"/>
</dbReference>
<reference evidence="2 3" key="1">
    <citation type="submission" date="2016-03" db="EMBL/GenBank/DDBJ databases">
        <title>How can Kluyveromyces marxianus grow so fast - potential evolutionary course in Saccharomyces Complex revealed by comparative genomics.</title>
        <authorList>
            <person name="Mo W."/>
            <person name="Lu W."/>
            <person name="Yang X."/>
            <person name="Qi J."/>
            <person name="Lv H."/>
        </authorList>
    </citation>
    <scope>NUCLEOTIDE SEQUENCE [LARGE SCALE GENOMIC DNA]</scope>
    <source>
        <strain evidence="2 3">FIM1</strain>
    </source>
</reference>
<dbReference type="Pfam" id="PF03099">
    <property type="entry name" value="BPL_LplA_LipB"/>
    <property type="match status" value="1"/>
</dbReference>
<dbReference type="Proteomes" id="UP000422736">
    <property type="component" value="Chromosome 6"/>
</dbReference>
<organism evidence="2 3">
    <name type="scientific">Kluyveromyces marxianus</name>
    <name type="common">Yeast</name>
    <name type="synonym">Candida kefyr</name>
    <dbReference type="NCBI Taxonomy" id="4911"/>
    <lineage>
        <taxon>Eukaryota</taxon>
        <taxon>Fungi</taxon>
        <taxon>Dikarya</taxon>
        <taxon>Ascomycota</taxon>
        <taxon>Saccharomycotina</taxon>
        <taxon>Saccharomycetes</taxon>
        <taxon>Saccharomycetales</taxon>
        <taxon>Saccharomycetaceae</taxon>
        <taxon>Kluyveromyces</taxon>
    </lineage>
</organism>
<dbReference type="InterPro" id="IPR019197">
    <property type="entry name" value="Biotin-prot_ligase_N"/>
</dbReference>
<dbReference type="SUPFAM" id="SSF55681">
    <property type="entry name" value="Class II aaRS and biotin synthetases"/>
    <property type="match status" value="1"/>
</dbReference>
<gene>
    <name evidence="2" type="primary">BPL1</name>
    <name evidence="2" type="ORF">FIM1_3772</name>
</gene>